<name>A0ABQ7FL84_9ACTN</name>
<evidence type="ECO:0000256" key="2">
    <source>
        <dbReference type="SAM" id="SignalP"/>
    </source>
</evidence>
<feature type="signal peptide" evidence="2">
    <location>
        <begin position="1"/>
        <end position="26"/>
    </location>
</feature>
<reference evidence="3 4" key="1">
    <citation type="submission" date="2019-10" db="EMBL/GenBank/DDBJ databases">
        <title>Streptomyces tenebrisbrunneis sp.nov., an endogenous actinomycete isolated from of Lycium ruthenicum.</title>
        <authorList>
            <person name="Ma L."/>
        </authorList>
    </citation>
    <scope>NUCLEOTIDE SEQUENCE [LARGE SCALE GENOMIC DNA]</scope>
    <source>
        <strain evidence="3 4">TRM 66187</strain>
    </source>
</reference>
<gene>
    <name evidence="3" type="ORF">GCU69_09235</name>
</gene>
<dbReference type="Pfam" id="PF14099">
    <property type="entry name" value="Polysacc_lyase"/>
    <property type="match status" value="1"/>
</dbReference>
<keyword evidence="2" id="KW-0732">Signal</keyword>
<proteinExistence type="predicted"/>
<dbReference type="EMBL" id="WHPN01000222">
    <property type="protein sequence ID" value="KAF4409383.1"/>
    <property type="molecule type" value="Genomic_DNA"/>
</dbReference>
<feature type="chain" id="PRO_5046221294" description="Polysaccharide lyase-like protein" evidence="2">
    <location>
        <begin position="27"/>
        <end position="313"/>
    </location>
</feature>
<organism evidence="3 4">
    <name type="scientific">Streptomyces lycii</name>
    <dbReference type="NCBI Taxonomy" id="2654337"/>
    <lineage>
        <taxon>Bacteria</taxon>
        <taxon>Bacillati</taxon>
        <taxon>Actinomycetota</taxon>
        <taxon>Actinomycetes</taxon>
        <taxon>Kitasatosporales</taxon>
        <taxon>Streptomycetaceae</taxon>
        <taxon>Streptomyces</taxon>
    </lineage>
</organism>
<evidence type="ECO:0000313" key="3">
    <source>
        <dbReference type="EMBL" id="KAF4409383.1"/>
    </source>
</evidence>
<keyword evidence="4" id="KW-1185">Reference proteome</keyword>
<accession>A0ABQ7FL84</accession>
<evidence type="ECO:0008006" key="5">
    <source>
        <dbReference type="Google" id="ProtNLM"/>
    </source>
</evidence>
<dbReference type="Proteomes" id="UP000621266">
    <property type="component" value="Unassembled WGS sequence"/>
</dbReference>
<feature type="region of interest" description="Disordered" evidence="1">
    <location>
        <begin position="231"/>
        <end position="270"/>
    </location>
</feature>
<dbReference type="InterPro" id="IPR025975">
    <property type="entry name" value="Polysacc_lyase"/>
</dbReference>
<dbReference type="RefSeq" id="WP_156205615.1">
    <property type="nucleotide sequence ID" value="NZ_WHPN01000222.1"/>
</dbReference>
<sequence>MRKRSPATAAAVAAMMLGLTPGDAHASVIWDGDASHGTGVFADVLCASPSSLTVTDWNDGRGDIFAFNKQPGSNRCEGHGVRVGGFEYRFTADEPNAYWFGWESMTKTGNAQTVFQWKSNGTNDQNEQNYPVIMKVEDSRLKVWYVAPGEQWTAIGSVPWAPEAWHKIELGIYARPGTAGRVQVFLDGAKVADRSGIQTWDTLGNKPRWGTYGSAFTEVESTNWINGLRFGTTGSDVQRRADQGSPVREAASGRSPSIRTSPEMSPAPPLLAFSRSFNAARGTAEGLSRPGADGSGVGGTARTTWMGEAPPGS</sequence>
<feature type="compositionally biased region" description="Polar residues" evidence="1">
    <location>
        <begin position="254"/>
        <end position="263"/>
    </location>
</feature>
<protein>
    <recommendedName>
        <fullName evidence="5">Polysaccharide lyase-like protein</fullName>
    </recommendedName>
</protein>
<evidence type="ECO:0000256" key="1">
    <source>
        <dbReference type="SAM" id="MobiDB-lite"/>
    </source>
</evidence>
<feature type="region of interest" description="Disordered" evidence="1">
    <location>
        <begin position="282"/>
        <end position="313"/>
    </location>
</feature>
<dbReference type="Gene3D" id="2.60.120.200">
    <property type="match status" value="1"/>
</dbReference>
<evidence type="ECO:0000313" key="4">
    <source>
        <dbReference type="Proteomes" id="UP000621266"/>
    </source>
</evidence>
<comment type="caution">
    <text evidence="3">The sequence shown here is derived from an EMBL/GenBank/DDBJ whole genome shotgun (WGS) entry which is preliminary data.</text>
</comment>